<evidence type="ECO:0000256" key="2">
    <source>
        <dbReference type="ARBA" id="ARBA00006448"/>
    </source>
</evidence>
<evidence type="ECO:0000256" key="6">
    <source>
        <dbReference type="ARBA" id="ARBA00023136"/>
    </source>
</evidence>
<gene>
    <name evidence="9" type="ORF">GA0070560_114130</name>
</gene>
<dbReference type="EMBL" id="FMDN01000014">
    <property type="protein sequence ID" value="SCG60242.1"/>
    <property type="molecule type" value="Genomic_DNA"/>
</dbReference>
<keyword evidence="3" id="KW-1003">Cell membrane</keyword>
<dbReference type="GO" id="GO:0005886">
    <property type="term" value="C:plasma membrane"/>
    <property type="evidence" value="ECO:0007669"/>
    <property type="project" value="UniProtKB-SubCell"/>
</dbReference>
<organism evidence="9 10">
    <name type="scientific">Micromonospora halophytica</name>
    <dbReference type="NCBI Taxonomy" id="47864"/>
    <lineage>
        <taxon>Bacteria</taxon>
        <taxon>Bacillati</taxon>
        <taxon>Actinomycetota</taxon>
        <taxon>Actinomycetes</taxon>
        <taxon>Micromonosporales</taxon>
        <taxon>Micromonosporaceae</taxon>
        <taxon>Micromonospora</taxon>
    </lineage>
</organism>
<feature type="transmembrane region" description="Helical" evidence="7">
    <location>
        <begin position="12"/>
        <end position="32"/>
    </location>
</feature>
<accession>A0A1C5IPJ1</accession>
<evidence type="ECO:0000259" key="8">
    <source>
        <dbReference type="Pfam" id="PF04239"/>
    </source>
</evidence>
<dbReference type="Gene3D" id="3.30.240.20">
    <property type="entry name" value="bsu07140 like domains"/>
    <property type="match status" value="1"/>
</dbReference>
<dbReference type="OrthoDB" id="8617494at2"/>
<dbReference type="Proteomes" id="UP000199408">
    <property type="component" value="Unassembled WGS sequence"/>
</dbReference>
<evidence type="ECO:0000256" key="7">
    <source>
        <dbReference type="SAM" id="Phobius"/>
    </source>
</evidence>
<proteinExistence type="inferred from homology"/>
<evidence type="ECO:0000313" key="10">
    <source>
        <dbReference type="Proteomes" id="UP000199408"/>
    </source>
</evidence>
<dbReference type="STRING" id="47864.GA0070560_114130"/>
<feature type="transmembrane region" description="Helical" evidence="7">
    <location>
        <begin position="69"/>
        <end position="91"/>
    </location>
</feature>
<sequence length="170" mass="19253">MSDWWKLFVPDTPLWEIALRGSVIYLTIFFLLRVLLKRESGSTGITDLLVIVLIADAAQNAMADDYTSIADGVLLVAVIIGWAYVLDVLAYRWPAAARIIHPGSLVLVRDGRMLRRNMRRELITEDELYSQLRQQGVERLDDVREVRMESEGRFSVIPRNADNTPGPGAR</sequence>
<evidence type="ECO:0000313" key="9">
    <source>
        <dbReference type="EMBL" id="SCG60242.1"/>
    </source>
</evidence>
<name>A0A1C5IPJ1_9ACTN</name>
<dbReference type="Pfam" id="PF04239">
    <property type="entry name" value="DUF421"/>
    <property type="match status" value="1"/>
</dbReference>
<dbReference type="PANTHER" id="PTHR34582">
    <property type="entry name" value="UPF0702 TRANSMEMBRANE PROTEIN YCAP"/>
    <property type="match status" value="1"/>
</dbReference>
<comment type="similarity">
    <text evidence="2">Belongs to the UPF0702 family.</text>
</comment>
<dbReference type="AlphaFoldDB" id="A0A1C5IPJ1"/>
<evidence type="ECO:0000256" key="1">
    <source>
        <dbReference type="ARBA" id="ARBA00004651"/>
    </source>
</evidence>
<keyword evidence="10" id="KW-1185">Reference proteome</keyword>
<keyword evidence="5 7" id="KW-1133">Transmembrane helix</keyword>
<feature type="domain" description="YetF C-terminal" evidence="8">
    <location>
        <begin position="95"/>
        <end position="161"/>
    </location>
</feature>
<keyword evidence="6 7" id="KW-0472">Membrane</keyword>
<evidence type="ECO:0000256" key="5">
    <source>
        <dbReference type="ARBA" id="ARBA00022989"/>
    </source>
</evidence>
<dbReference type="PANTHER" id="PTHR34582:SF6">
    <property type="entry name" value="UPF0702 TRANSMEMBRANE PROTEIN YCAP"/>
    <property type="match status" value="1"/>
</dbReference>
<comment type="subcellular location">
    <subcellularLocation>
        <location evidence="1">Cell membrane</location>
        <topology evidence="1">Multi-pass membrane protein</topology>
    </subcellularLocation>
</comment>
<feature type="transmembrane region" description="Helical" evidence="7">
    <location>
        <begin position="44"/>
        <end position="63"/>
    </location>
</feature>
<evidence type="ECO:0000256" key="4">
    <source>
        <dbReference type="ARBA" id="ARBA00022692"/>
    </source>
</evidence>
<dbReference type="RefSeq" id="WP_091299212.1">
    <property type="nucleotide sequence ID" value="NZ_FMDN01000014.1"/>
</dbReference>
<dbReference type="InterPro" id="IPR007353">
    <property type="entry name" value="DUF421"/>
</dbReference>
<reference evidence="10" key="1">
    <citation type="submission" date="2016-06" db="EMBL/GenBank/DDBJ databases">
        <authorList>
            <person name="Varghese N."/>
        </authorList>
    </citation>
    <scope>NUCLEOTIDE SEQUENCE [LARGE SCALE GENOMIC DNA]</scope>
    <source>
        <strain evidence="10">DSM 43171</strain>
    </source>
</reference>
<keyword evidence="4 7" id="KW-0812">Transmembrane</keyword>
<evidence type="ECO:0000256" key="3">
    <source>
        <dbReference type="ARBA" id="ARBA00022475"/>
    </source>
</evidence>
<dbReference type="InterPro" id="IPR023090">
    <property type="entry name" value="UPF0702_alpha/beta_dom_sf"/>
</dbReference>
<protein>
    <recommendedName>
        <fullName evidence="8">YetF C-terminal domain-containing protein</fullName>
    </recommendedName>
</protein>